<dbReference type="OrthoDB" id="9802724at2"/>
<dbReference type="Gene3D" id="3.60.10.10">
    <property type="entry name" value="Endonuclease/exonuclease/phosphatase"/>
    <property type="match status" value="1"/>
</dbReference>
<dbReference type="AlphaFoldDB" id="A0A1S1YSS8"/>
<evidence type="ECO:0000259" key="2">
    <source>
        <dbReference type="Pfam" id="PF19580"/>
    </source>
</evidence>
<feature type="signal peptide" evidence="1">
    <location>
        <begin position="1"/>
        <end position="19"/>
    </location>
</feature>
<evidence type="ECO:0000313" key="3">
    <source>
        <dbReference type="EMBL" id="OHX63923.1"/>
    </source>
</evidence>
<accession>A0A1S1YSS8</accession>
<dbReference type="Pfam" id="PF19580">
    <property type="entry name" value="Exo_endo_phos_3"/>
    <property type="match status" value="1"/>
</dbReference>
<sequence>MKRLSILLITFILPFALEAQTNNYKVFGVAFYNMENLFDTLHDAGKNDYDFLPEGSYKWTGKRYWEKQNNMANIIAKLGKEVTKQAPIVVGLSEIENRNVLEDLIEMPALKDLNYGICHIEGPDSRGVDVALLYRKDLVDIKKVSARDLKIQKTYAGDNWEFKSRNQLIVESKIEGEDVAFLVNHWPSRRAESRYREEAGKLNRSIMDSLRTEHPNMKCITMGDLNDDPTNKSLTKGLAAVGDASKLSEKNYLYNPFYKMYKRGLGTLAYRDSWNLFDQIIVSKEFKKKDQNLFFWKAEICNYPELKNTEGRYKGYPYRTYAGGNYAGGYSDHFPVIIYLLKQDNSSK</sequence>
<gene>
    <name evidence="3" type="ORF">NH26_20140</name>
</gene>
<dbReference type="SUPFAM" id="SSF56219">
    <property type="entry name" value="DNase I-like"/>
    <property type="match status" value="1"/>
</dbReference>
<dbReference type="Proteomes" id="UP000179797">
    <property type="component" value="Unassembled WGS sequence"/>
</dbReference>
<dbReference type="RefSeq" id="WP_044217854.1">
    <property type="nucleotide sequence ID" value="NZ_JRYR02000002.1"/>
</dbReference>
<dbReference type="InterPro" id="IPR036691">
    <property type="entry name" value="Endo/exonu/phosph_ase_sf"/>
</dbReference>
<comment type="caution">
    <text evidence="3">The sequence shown here is derived from an EMBL/GenBank/DDBJ whole genome shotgun (WGS) entry which is preliminary data.</text>
</comment>
<dbReference type="PANTHER" id="PTHR42834:SF1">
    <property type="entry name" value="ENDONUCLEASE_EXONUCLEASE_PHOSPHATASE FAMILY PROTEIN (AFU_ORTHOLOGUE AFUA_3G09210)"/>
    <property type="match status" value="1"/>
</dbReference>
<keyword evidence="4" id="KW-1185">Reference proteome</keyword>
<dbReference type="InterPro" id="IPR005135">
    <property type="entry name" value="Endo/exonuclease/phosphatase"/>
</dbReference>
<evidence type="ECO:0000313" key="4">
    <source>
        <dbReference type="Proteomes" id="UP000179797"/>
    </source>
</evidence>
<evidence type="ECO:0000256" key="1">
    <source>
        <dbReference type="SAM" id="SignalP"/>
    </source>
</evidence>
<dbReference type="EMBL" id="JRYR02000002">
    <property type="protein sequence ID" value="OHX63923.1"/>
    <property type="molecule type" value="Genomic_DNA"/>
</dbReference>
<reference evidence="3 4" key="1">
    <citation type="journal article" date="2012" name="Int. J. Syst. Evol. Microbiol.">
        <title>Flammeovirga pacifica sp. nov., isolated from deep-sea sediment.</title>
        <authorList>
            <person name="Xu H."/>
            <person name="Fu Y."/>
            <person name="Yang N."/>
            <person name="Ding Z."/>
            <person name="Lai Q."/>
            <person name="Zeng R."/>
        </authorList>
    </citation>
    <scope>NUCLEOTIDE SEQUENCE [LARGE SCALE GENOMIC DNA]</scope>
    <source>
        <strain evidence="4">DSM 24597 / LMG 26175 / WPAGA1</strain>
    </source>
</reference>
<protein>
    <recommendedName>
        <fullName evidence="2">Endonuclease/exonuclease/phosphatase domain-containing protein</fullName>
    </recommendedName>
</protein>
<keyword evidence="1" id="KW-0732">Signal</keyword>
<feature type="chain" id="PRO_5010291283" description="Endonuclease/exonuclease/phosphatase domain-containing protein" evidence="1">
    <location>
        <begin position="20"/>
        <end position="348"/>
    </location>
</feature>
<name>A0A1S1YSS8_FLAPC</name>
<feature type="domain" description="Endonuclease/exonuclease/phosphatase" evidence="2">
    <location>
        <begin position="29"/>
        <end position="342"/>
    </location>
</feature>
<dbReference type="PANTHER" id="PTHR42834">
    <property type="entry name" value="ENDONUCLEASE/EXONUCLEASE/PHOSPHATASE FAMILY PROTEIN (AFU_ORTHOLOGUE AFUA_3G09210)"/>
    <property type="match status" value="1"/>
</dbReference>
<proteinExistence type="predicted"/>
<organism evidence="3 4">
    <name type="scientific">Flammeovirga pacifica</name>
    <dbReference type="NCBI Taxonomy" id="915059"/>
    <lineage>
        <taxon>Bacteria</taxon>
        <taxon>Pseudomonadati</taxon>
        <taxon>Bacteroidota</taxon>
        <taxon>Cytophagia</taxon>
        <taxon>Cytophagales</taxon>
        <taxon>Flammeovirgaceae</taxon>
        <taxon>Flammeovirga</taxon>
    </lineage>
</organism>
<dbReference type="GO" id="GO:0003824">
    <property type="term" value="F:catalytic activity"/>
    <property type="evidence" value="ECO:0007669"/>
    <property type="project" value="InterPro"/>
</dbReference>
<dbReference type="STRING" id="915059.NH26_20140"/>